<dbReference type="CDD" id="cd06261">
    <property type="entry name" value="TM_PBP2"/>
    <property type="match status" value="1"/>
</dbReference>
<dbReference type="InterPro" id="IPR000515">
    <property type="entry name" value="MetI-like"/>
</dbReference>
<evidence type="ECO:0000256" key="7">
    <source>
        <dbReference type="ARBA" id="ARBA00023136"/>
    </source>
</evidence>
<keyword evidence="11" id="KW-1185">Reference proteome</keyword>
<sequence length="279" mass="30654">MKFKPYLLALAPFLLLILLFELLPLCSIIFKSFMEEGSGGFTFDNYINVFSKPIYRQAIINSITISIISAAVGIVVAFIGAKAAHNTESLMKRVFMSILNMTSNFAGVPLAFSFIILLGKTGVLVILAKALGIESMATFDIYSNNGLILIYIYFQIPLATLLLIPAFNALREEYREAAKILRANSFQYWIHVGLPILMPSLLSTFSVLFANSLVAYGTAYALLSGNASLLPIRISEMFVGDLTQRVELGSALSVVLLLLMALAFGANNMVTRKLRKDVQ</sequence>
<feature type="transmembrane region" description="Helical" evidence="8">
    <location>
        <begin position="188"/>
        <end position="208"/>
    </location>
</feature>
<feature type="transmembrane region" description="Helical" evidence="8">
    <location>
        <begin position="105"/>
        <end position="128"/>
    </location>
</feature>
<feature type="domain" description="ABC transmembrane type-1" evidence="9">
    <location>
        <begin position="59"/>
        <end position="267"/>
    </location>
</feature>
<dbReference type="EMBL" id="JACJLL010000023">
    <property type="protein sequence ID" value="MBM6818808.1"/>
    <property type="molecule type" value="Genomic_DNA"/>
</dbReference>
<feature type="transmembrane region" description="Helical" evidence="8">
    <location>
        <begin position="148"/>
        <end position="167"/>
    </location>
</feature>
<comment type="caution">
    <text evidence="10">The sequence shown here is derived from an EMBL/GenBank/DDBJ whole genome shotgun (WGS) entry which is preliminary data.</text>
</comment>
<protein>
    <submittedName>
        <fullName evidence="10">ABC transporter permease subunit</fullName>
    </submittedName>
</protein>
<evidence type="ECO:0000256" key="6">
    <source>
        <dbReference type="ARBA" id="ARBA00022989"/>
    </source>
</evidence>
<organism evidence="10 11">
    <name type="scientific">Clostridium saudiense</name>
    <dbReference type="NCBI Taxonomy" id="1414720"/>
    <lineage>
        <taxon>Bacteria</taxon>
        <taxon>Bacillati</taxon>
        <taxon>Bacillota</taxon>
        <taxon>Clostridia</taxon>
        <taxon>Eubacteriales</taxon>
        <taxon>Clostridiaceae</taxon>
        <taxon>Clostridium</taxon>
    </lineage>
</organism>
<dbReference type="Proteomes" id="UP000767334">
    <property type="component" value="Unassembled WGS sequence"/>
</dbReference>
<keyword evidence="5 8" id="KW-0812">Transmembrane</keyword>
<comment type="subcellular location">
    <subcellularLocation>
        <location evidence="1 8">Cell membrane</location>
        <topology evidence="1 8">Multi-pass membrane protein</topology>
    </subcellularLocation>
</comment>
<evidence type="ECO:0000256" key="8">
    <source>
        <dbReference type="RuleBase" id="RU363032"/>
    </source>
</evidence>
<evidence type="ECO:0000313" key="11">
    <source>
        <dbReference type="Proteomes" id="UP000767334"/>
    </source>
</evidence>
<proteinExistence type="inferred from homology"/>
<keyword evidence="6 8" id="KW-1133">Transmembrane helix</keyword>
<dbReference type="InterPro" id="IPR035906">
    <property type="entry name" value="MetI-like_sf"/>
</dbReference>
<evidence type="ECO:0000256" key="4">
    <source>
        <dbReference type="ARBA" id="ARBA00022475"/>
    </source>
</evidence>
<evidence type="ECO:0000313" key="10">
    <source>
        <dbReference type="EMBL" id="MBM6818808.1"/>
    </source>
</evidence>
<dbReference type="SUPFAM" id="SSF161098">
    <property type="entry name" value="MetI-like"/>
    <property type="match status" value="1"/>
</dbReference>
<evidence type="ECO:0000256" key="1">
    <source>
        <dbReference type="ARBA" id="ARBA00004651"/>
    </source>
</evidence>
<name>A0ABS2FFT7_9CLOT</name>
<keyword evidence="3 8" id="KW-0813">Transport</keyword>
<keyword evidence="7 8" id="KW-0472">Membrane</keyword>
<dbReference type="PANTHER" id="PTHR42929">
    <property type="entry name" value="INNER MEMBRANE ABC TRANSPORTER PERMEASE PROTEIN YDCU-RELATED-RELATED"/>
    <property type="match status" value="1"/>
</dbReference>
<accession>A0ABS2FFT7</accession>
<keyword evidence="4" id="KW-1003">Cell membrane</keyword>
<evidence type="ECO:0000256" key="5">
    <source>
        <dbReference type="ARBA" id="ARBA00022692"/>
    </source>
</evidence>
<gene>
    <name evidence="10" type="ORF">H6A19_05575</name>
</gene>
<dbReference type="PROSITE" id="PS50928">
    <property type="entry name" value="ABC_TM1"/>
    <property type="match status" value="1"/>
</dbReference>
<evidence type="ECO:0000256" key="3">
    <source>
        <dbReference type="ARBA" id="ARBA00022448"/>
    </source>
</evidence>
<comment type="similarity">
    <text evidence="2">Belongs to the binding-protein-dependent transport system permease family. CysTW subfamily.</text>
</comment>
<dbReference type="PANTHER" id="PTHR42929:SF1">
    <property type="entry name" value="INNER MEMBRANE ABC TRANSPORTER PERMEASE PROTEIN YDCU-RELATED"/>
    <property type="match status" value="1"/>
</dbReference>
<evidence type="ECO:0000256" key="2">
    <source>
        <dbReference type="ARBA" id="ARBA00007069"/>
    </source>
</evidence>
<feature type="transmembrane region" description="Helical" evidence="8">
    <location>
        <begin position="246"/>
        <end position="266"/>
    </location>
</feature>
<dbReference type="Gene3D" id="1.10.3720.10">
    <property type="entry name" value="MetI-like"/>
    <property type="match status" value="1"/>
</dbReference>
<evidence type="ECO:0000259" key="9">
    <source>
        <dbReference type="PROSITE" id="PS50928"/>
    </source>
</evidence>
<reference evidence="10 11" key="1">
    <citation type="journal article" date="2021" name="Sci. Rep.">
        <title>The distribution of antibiotic resistance genes in chicken gut microbiota commensals.</title>
        <authorList>
            <person name="Juricova H."/>
            <person name="Matiasovicova J."/>
            <person name="Kubasova T."/>
            <person name="Cejkova D."/>
            <person name="Rychlik I."/>
        </authorList>
    </citation>
    <scope>NUCLEOTIDE SEQUENCE [LARGE SCALE GENOMIC DNA]</scope>
    <source>
        <strain evidence="10 11">An435</strain>
    </source>
</reference>
<dbReference type="Pfam" id="PF00528">
    <property type="entry name" value="BPD_transp_1"/>
    <property type="match status" value="1"/>
</dbReference>
<feature type="transmembrane region" description="Helical" evidence="8">
    <location>
        <begin position="58"/>
        <end position="84"/>
    </location>
</feature>